<evidence type="ECO:0000259" key="3">
    <source>
        <dbReference type="SMART" id="SM00278"/>
    </source>
</evidence>
<dbReference type="InterPro" id="IPR019554">
    <property type="entry name" value="Soluble_ligand-bd"/>
</dbReference>
<dbReference type="GO" id="GO:0015627">
    <property type="term" value="C:type II protein secretion system complex"/>
    <property type="evidence" value="ECO:0007669"/>
    <property type="project" value="TreeGrafter"/>
</dbReference>
<name>A0A329QGE7_9ACTN</name>
<dbReference type="GO" id="GO:0003677">
    <property type="term" value="F:DNA binding"/>
    <property type="evidence" value="ECO:0007669"/>
    <property type="project" value="UniProtKB-KW"/>
</dbReference>
<feature type="non-terminal residue" evidence="4">
    <location>
        <position position="1"/>
    </location>
</feature>
<feature type="domain" description="Helix-hairpin-helix DNA-binding motif class 1" evidence="3">
    <location>
        <begin position="228"/>
        <end position="247"/>
    </location>
</feature>
<dbReference type="OrthoDB" id="9758724at2"/>
<keyword evidence="2" id="KW-0472">Membrane</keyword>
<dbReference type="AlphaFoldDB" id="A0A329QGE7"/>
<dbReference type="Proteomes" id="UP000250462">
    <property type="component" value="Unassembled WGS sequence"/>
</dbReference>
<organism evidence="4 5">
    <name type="scientific">Phytoactinopolyspora halophila</name>
    <dbReference type="NCBI Taxonomy" id="1981511"/>
    <lineage>
        <taxon>Bacteria</taxon>
        <taxon>Bacillati</taxon>
        <taxon>Actinomycetota</taxon>
        <taxon>Actinomycetes</taxon>
        <taxon>Jiangellales</taxon>
        <taxon>Jiangellaceae</taxon>
        <taxon>Phytoactinopolyspora</taxon>
    </lineage>
</organism>
<dbReference type="Gene3D" id="3.10.560.10">
    <property type="entry name" value="Outer membrane lipoprotein wza domain like"/>
    <property type="match status" value="1"/>
</dbReference>
<evidence type="ECO:0000256" key="1">
    <source>
        <dbReference type="SAM" id="MobiDB-lite"/>
    </source>
</evidence>
<proteinExistence type="predicted"/>
<dbReference type="GO" id="GO:0006281">
    <property type="term" value="P:DNA repair"/>
    <property type="evidence" value="ECO:0007669"/>
    <property type="project" value="InterPro"/>
</dbReference>
<dbReference type="InterPro" id="IPR003583">
    <property type="entry name" value="Hlx-hairpin-Hlx_DNA-bd_motif"/>
</dbReference>
<keyword evidence="2" id="KW-1133">Transmembrane helix</keyword>
<dbReference type="SMART" id="SM00278">
    <property type="entry name" value="HhH1"/>
    <property type="match status" value="2"/>
</dbReference>
<dbReference type="PANTHER" id="PTHR21180:SF32">
    <property type="entry name" value="ENDONUCLEASE_EXONUCLEASE_PHOSPHATASE FAMILY DOMAIN-CONTAINING PROTEIN 1"/>
    <property type="match status" value="1"/>
</dbReference>
<evidence type="ECO:0000313" key="5">
    <source>
        <dbReference type="Proteomes" id="UP000250462"/>
    </source>
</evidence>
<feature type="transmembrane region" description="Helical" evidence="2">
    <location>
        <begin position="54"/>
        <end position="76"/>
    </location>
</feature>
<dbReference type="SUPFAM" id="SSF47781">
    <property type="entry name" value="RuvA domain 2-like"/>
    <property type="match status" value="1"/>
</dbReference>
<comment type="caution">
    <text evidence="4">The sequence shown here is derived from an EMBL/GenBank/DDBJ whole genome shotgun (WGS) entry which is preliminary data.</text>
</comment>
<dbReference type="InterPro" id="IPR004509">
    <property type="entry name" value="Competence_ComEA_HhH"/>
</dbReference>
<feature type="domain" description="Helix-hairpin-helix DNA-binding motif class 1" evidence="3">
    <location>
        <begin position="258"/>
        <end position="277"/>
    </location>
</feature>
<dbReference type="Pfam" id="PF12836">
    <property type="entry name" value="HHH_3"/>
    <property type="match status" value="1"/>
</dbReference>
<keyword evidence="4" id="KW-0238">DNA-binding</keyword>
<dbReference type="EMBL" id="QMIG01000023">
    <property type="protein sequence ID" value="RAW11021.1"/>
    <property type="molecule type" value="Genomic_DNA"/>
</dbReference>
<feature type="compositionally biased region" description="Low complexity" evidence="1">
    <location>
        <begin position="103"/>
        <end position="123"/>
    </location>
</feature>
<keyword evidence="5" id="KW-1185">Reference proteome</keyword>
<dbReference type="Pfam" id="PF10531">
    <property type="entry name" value="SLBB"/>
    <property type="match status" value="1"/>
</dbReference>
<feature type="region of interest" description="Disordered" evidence="1">
    <location>
        <begin position="91"/>
        <end position="139"/>
    </location>
</feature>
<dbReference type="InterPro" id="IPR010994">
    <property type="entry name" value="RuvA_2-like"/>
</dbReference>
<protein>
    <submittedName>
        <fullName evidence="4">ComEA family DNA-binding protein</fullName>
    </submittedName>
</protein>
<dbReference type="GO" id="GO:0015628">
    <property type="term" value="P:protein secretion by the type II secretion system"/>
    <property type="evidence" value="ECO:0007669"/>
    <property type="project" value="TreeGrafter"/>
</dbReference>
<dbReference type="RefSeq" id="WP_112259762.1">
    <property type="nucleotide sequence ID" value="NZ_QMIG01000023.1"/>
</dbReference>
<sequence>PGAAHQPGAGSTEASSMRAPAAAGVADRLPLVVRAAWARWAVGGRHGPATLGRAHASVIVVVLLLGLGLAALVYWLGRPQVEPVRAEPVATGVPVSRGDEAATEGTPPAAGGEPNAGADPGPGTESSAGSNAGSPGDDELVVHVAGDVANPGVVTLPAGSRVVDAIDAAGGVDGDVDLTPLNLARIVGDGEQVLVGEEARAGGGADSPEAGDVGGTNALIDLNLAGSEELQTLPGIGPAIAQRIIAWREQHGRFRSIEELHEVSGIGPSVFADIESQVTV</sequence>
<dbReference type="Gene3D" id="1.10.150.280">
    <property type="entry name" value="AF1531-like domain"/>
    <property type="match status" value="1"/>
</dbReference>
<evidence type="ECO:0000313" key="4">
    <source>
        <dbReference type="EMBL" id="RAW11021.1"/>
    </source>
</evidence>
<evidence type="ECO:0000256" key="2">
    <source>
        <dbReference type="SAM" id="Phobius"/>
    </source>
</evidence>
<accession>A0A329QGE7</accession>
<dbReference type="InterPro" id="IPR051675">
    <property type="entry name" value="Endo/Exo/Phosphatase_dom_1"/>
</dbReference>
<gene>
    <name evidence="4" type="ORF">DPM12_18075</name>
</gene>
<feature type="compositionally biased region" description="Polar residues" evidence="1">
    <location>
        <begin position="124"/>
        <end position="133"/>
    </location>
</feature>
<reference evidence="4 5" key="1">
    <citation type="submission" date="2018-06" db="EMBL/GenBank/DDBJ databases">
        <title>Phytoactinopolyspora halophila sp. nov., a novel halophilic actinomycete isolated from a saline soil in China.</title>
        <authorList>
            <person name="Tang S.-K."/>
        </authorList>
    </citation>
    <scope>NUCLEOTIDE SEQUENCE [LARGE SCALE GENOMIC DNA]</scope>
    <source>
        <strain evidence="4 5">YIM 96934</strain>
    </source>
</reference>
<dbReference type="PANTHER" id="PTHR21180">
    <property type="entry name" value="ENDONUCLEASE/EXONUCLEASE/PHOSPHATASE FAMILY DOMAIN-CONTAINING PROTEIN 1"/>
    <property type="match status" value="1"/>
</dbReference>
<keyword evidence="2" id="KW-0812">Transmembrane</keyword>
<dbReference type="NCBIfam" id="TIGR00426">
    <property type="entry name" value="competence protein ComEA helix-hairpin-helix repeat region"/>
    <property type="match status" value="1"/>
</dbReference>